<evidence type="ECO:0000256" key="4">
    <source>
        <dbReference type="ARBA" id="ARBA00022786"/>
    </source>
</evidence>
<dbReference type="GO" id="GO:0061630">
    <property type="term" value="F:ubiquitin protein ligase activity"/>
    <property type="evidence" value="ECO:0007669"/>
    <property type="project" value="UniProtKB-EC"/>
</dbReference>
<feature type="domain" description="HECT" evidence="5">
    <location>
        <begin position="4"/>
        <end position="52"/>
    </location>
</feature>
<evidence type="ECO:0000256" key="3">
    <source>
        <dbReference type="ARBA" id="ARBA00022679"/>
    </source>
</evidence>
<dbReference type="HOGENOM" id="CLU_2239906_0_0_1"/>
<dbReference type="Gene3D" id="3.30.2160.10">
    <property type="entry name" value="Hect, E3 ligase catalytic domain"/>
    <property type="match status" value="1"/>
</dbReference>
<dbReference type="STRING" id="13249.T1HNF1"/>
<dbReference type="PANTHER" id="PTHR45700">
    <property type="entry name" value="UBIQUITIN-PROTEIN LIGASE E3C"/>
    <property type="match status" value="1"/>
</dbReference>
<dbReference type="GO" id="GO:0000209">
    <property type="term" value="P:protein polyubiquitination"/>
    <property type="evidence" value="ECO:0007669"/>
    <property type="project" value="InterPro"/>
</dbReference>
<reference evidence="6" key="1">
    <citation type="submission" date="2015-05" db="UniProtKB">
        <authorList>
            <consortium name="EnsemblMetazoa"/>
        </authorList>
    </citation>
    <scope>IDENTIFICATION</scope>
</reference>
<dbReference type="Proteomes" id="UP000015103">
    <property type="component" value="Unassembled WGS sequence"/>
</dbReference>
<dbReference type="GO" id="GO:0009966">
    <property type="term" value="P:regulation of signal transduction"/>
    <property type="evidence" value="ECO:0007669"/>
    <property type="project" value="UniProtKB-ARBA"/>
</dbReference>
<keyword evidence="4" id="KW-0833">Ubl conjugation pathway</keyword>
<evidence type="ECO:0000256" key="2">
    <source>
        <dbReference type="ARBA" id="ARBA00012485"/>
    </source>
</evidence>
<dbReference type="InterPro" id="IPR035983">
    <property type="entry name" value="Hect_E3_ubiquitin_ligase"/>
</dbReference>
<dbReference type="SUPFAM" id="SSF56204">
    <property type="entry name" value="Hect, E3 ligase catalytic domain"/>
    <property type="match status" value="1"/>
</dbReference>
<sequence length="105" mass="11705">MSSNRSLTYIKHLDGDVSQLDLTFSVDHDVMGRLVTYELVPGGRALAVTNHNNCDKIGLHFYEEELTAGVVYPSTERVLISVFHSVIDDLFRRSLNASCMRSGAM</sequence>
<dbReference type="eggNOG" id="KOG4427">
    <property type="taxonomic scope" value="Eukaryota"/>
</dbReference>
<dbReference type="EnsemblMetazoa" id="RPRC005575-RA">
    <property type="protein sequence ID" value="RPRC005575-PA"/>
    <property type="gene ID" value="RPRC005575"/>
</dbReference>
<keyword evidence="3" id="KW-0808">Transferase</keyword>
<dbReference type="PANTHER" id="PTHR45700:SF3">
    <property type="entry name" value="UBIQUITIN-PROTEIN LIGASE E3B"/>
    <property type="match status" value="1"/>
</dbReference>
<dbReference type="InterPro" id="IPR000569">
    <property type="entry name" value="HECT_dom"/>
</dbReference>
<evidence type="ECO:0000313" key="7">
    <source>
        <dbReference type="Proteomes" id="UP000015103"/>
    </source>
</evidence>
<keyword evidence="7" id="KW-1185">Reference proteome</keyword>
<dbReference type="InParanoid" id="T1HNF1"/>
<organism evidence="6 7">
    <name type="scientific">Rhodnius prolixus</name>
    <name type="common">Triatomid bug</name>
    <dbReference type="NCBI Taxonomy" id="13249"/>
    <lineage>
        <taxon>Eukaryota</taxon>
        <taxon>Metazoa</taxon>
        <taxon>Ecdysozoa</taxon>
        <taxon>Arthropoda</taxon>
        <taxon>Hexapoda</taxon>
        <taxon>Insecta</taxon>
        <taxon>Pterygota</taxon>
        <taxon>Neoptera</taxon>
        <taxon>Paraneoptera</taxon>
        <taxon>Hemiptera</taxon>
        <taxon>Heteroptera</taxon>
        <taxon>Panheteroptera</taxon>
        <taxon>Cimicomorpha</taxon>
        <taxon>Reduviidae</taxon>
        <taxon>Triatominae</taxon>
        <taxon>Rhodnius</taxon>
    </lineage>
</organism>
<proteinExistence type="predicted"/>
<dbReference type="EC" id="2.3.2.26" evidence="2"/>
<dbReference type="EMBL" id="ACPB03025732">
    <property type="status" value="NOT_ANNOTATED_CDS"/>
    <property type="molecule type" value="Genomic_DNA"/>
</dbReference>
<dbReference type="Pfam" id="PF00632">
    <property type="entry name" value="HECT"/>
    <property type="match status" value="1"/>
</dbReference>
<name>T1HNF1_RHOPR</name>
<protein>
    <recommendedName>
        <fullName evidence="2">HECT-type E3 ubiquitin transferase</fullName>
        <ecNumber evidence="2">2.3.2.26</ecNumber>
    </recommendedName>
</protein>
<comment type="catalytic activity">
    <reaction evidence="1">
        <text>S-ubiquitinyl-[E2 ubiquitin-conjugating enzyme]-L-cysteine + [acceptor protein]-L-lysine = [E2 ubiquitin-conjugating enzyme]-L-cysteine + N(6)-ubiquitinyl-[acceptor protein]-L-lysine.</text>
        <dbReference type="EC" id="2.3.2.26"/>
    </reaction>
</comment>
<accession>T1HNF1</accession>
<evidence type="ECO:0000259" key="5">
    <source>
        <dbReference type="Pfam" id="PF00632"/>
    </source>
</evidence>
<dbReference type="InterPro" id="IPR044611">
    <property type="entry name" value="E3A/B/C-like"/>
</dbReference>
<dbReference type="GO" id="GO:0006511">
    <property type="term" value="P:ubiquitin-dependent protein catabolic process"/>
    <property type="evidence" value="ECO:0007669"/>
    <property type="project" value="TreeGrafter"/>
</dbReference>
<evidence type="ECO:0000256" key="1">
    <source>
        <dbReference type="ARBA" id="ARBA00000885"/>
    </source>
</evidence>
<evidence type="ECO:0000313" key="6">
    <source>
        <dbReference type="EnsemblMetazoa" id="RPRC005575-PA"/>
    </source>
</evidence>
<dbReference type="EMBL" id="ACPB03025733">
    <property type="status" value="NOT_ANNOTATED_CDS"/>
    <property type="molecule type" value="Genomic_DNA"/>
</dbReference>
<dbReference type="VEuPathDB" id="VectorBase:RPRC005575"/>
<dbReference type="AlphaFoldDB" id="T1HNF1"/>